<evidence type="ECO:0008006" key="9">
    <source>
        <dbReference type="Google" id="ProtNLM"/>
    </source>
</evidence>
<dbReference type="FunCoup" id="A0A0C3JL09">
    <property type="interactions" value="367"/>
</dbReference>
<feature type="domain" description="BAR" evidence="6">
    <location>
        <begin position="10"/>
        <end position="242"/>
    </location>
</feature>
<evidence type="ECO:0000256" key="3">
    <source>
        <dbReference type="SAM" id="Coils"/>
    </source>
</evidence>
<dbReference type="GO" id="GO:0005737">
    <property type="term" value="C:cytoplasm"/>
    <property type="evidence" value="ECO:0007669"/>
    <property type="project" value="InterPro"/>
</dbReference>
<feature type="domain" description="SH3" evidence="5">
    <location>
        <begin position="418"/>
        <end position="477"/>
    </location>
</feature>
<dbReference type="InterPro" id="IPR004148">
    <property type="entry name" value="BAR_dom"/>
</dbReference>
<dbReference type="PROSITE" id="PS51021">
    <property type="entry name" value="BAR"/>
    <property type="match status" value="1"/>
</dbReference>
<feature type="region of interest" description="Disordered" evidence="4">
    <location>
        <begin position="260"/>
        <end position="337"/>
    </location>
</feature>
<organism evidence="7 8">
    <name type="scientific">Pisolithus tinctorius Marx 270</name>
    <dbReference type="NCBI Taxonomy" id="870435"/>
    <lineage>
        <taxon>Eukaryota</taxon>
        <taxon>Fungi</taxon>
        <taxon>Dikarya</taxon>
        <taxon>Basidiomycota</taxon>
        <taxon>Agaricomycotina</taxon>
        <taxon>Agaricomycetes</taxon>
        <taxon>Agaricomycetidae</taxon>
        <taxon>Boletales</taxon>
        <taxon>Sclerodermatineae</taxon>
        <taxon>Pisolithaceae</taxon>
        <taxon>Pisolithus</taxon>
    </lineage>
</organism>
<dbReference type="SUPFAM" id="SSF50044">
    <property type="entry name" value="SH3-domain"/>
    <property type="match status" value="1"/>
</dbReference>
<feature type="non-terminal residue" evidence="7">
    <location>
        <position position="1"/>
    </location>
</feature>
<dbReference type="OrthoDB" id="10263741at2759"/>
<dbReference type="HOGENOM" id="CLU_008936_0_0_1"/>
<feature type="region of interest" description="Disordered" evidence="4">
    <location>
        <begin position="582"/>
        <end position="660"/>
    </location>
</feature>
<dbReference type="SMART" id="SM00721">
    <property type="entry name" value="BAR"/>
    <property type="match status" value="1"/>
</dbReference>
<dbReference type="EMBL" id="KN832017">
    <property type="protein sequence ID" value="KIN98251.1"/>
    <property type="molecule type" value="Genomic_DNA"/>
</dbReference>
<reference evidence="8" key="2">
    <citation type="submission" date="2015-01" db="EMBL/GenBank/DDBJ databases">
        <title>Evolutionary Origins and Diversification of the Mycorrhizal Mutualists.</title>
        <authorList>
            <consortium name="DOE Joint Genome Institute"/>
            <consortium name="Mycorrhizal Genomics Consortium"/>
            <person name="Kohler A."/>
            <person name="Kuo A."/>
            <person name="Nagy L.G."/>
            <person name="Floudas D."/>
            <person name="Copeland A."/>
            <person name="Barry K.W."/>
            <person name="Cichocki N."/>
            <person name="Veneault-Fourrey C."/>
            <person name="LaButti K."/>
            <person name="Lindquist E.A."/>
            <person name="Lipzen A."/>
            <person name="Lundell T."/>
            <person name="Morin E."/>
            <person name="Murat C."/>
            <person name="Riley R."/>
            <person name="Ohm R."/>
            <person name="Sun H."/>
            <person name="Tunlid A."/>
            <person name="Henrissat B."/>
            <person name="Grigoriev I.V."/>
            <person name="Hibbett D.S."/>
            <person name="Martin F."/>
        </authorList>
    </citation>
    <scope>NUCLEOTIDE SEQUENCE [LARGE SCALE GENOMIC DNA]</scope>
    <source>
        <strain evidence="8">Marx 270</strain>
    </source>
</reference>
<dbReference type="CDD" id="cd00174">
    <property type="entry name" value="SH3"/>
    <property type="match status" value="1"/>
</dbReference>
<keyword evidence="1 2" id="KW-0728">SH3 domain</keyword>
<evidence type="ECO:0000313" key="8">
    <source>
        <dbReference type="Proteomes" id="UP000054217"/>
    </source>
</evidence>
<dbReference type="SMART" id="SM00326">
    <property type="entry name" value="SH3"/>
    <property type="match status" value="1"/>
</dbReference>
<dbReference type="InParanoid" id="A0A0C3JL09"/>
<evidence type="ECO:0000256" key="1">
    <source>
        <dbReference type="ARBA" id="ARBA00022443"/>
    </source>
</evidence>
<evidence type="ECO:0000259" key="6">
    <source>
        <dbReference type="PROSITE" id="PS51021"/>
    </source>
</evidence>
<feature type="compositionally biased region" description="Polar residues" evidence="4">
    <location>
        <begin position="262"/>
        <end position="275"/>
    </location>
</feature>
<feature type="compositionally biased region" description="Low complexity" evidence="4">
    <location>
        <begin position="619"/>
        <end position="628"/>
    </location>
</feature>
<feature type="compositionally biased region" description="Polar residues" evidence="4">
    <location>
        <begin position="316"/>
        <end position="329"/>
    </location>
</feature>
<dbReference type="PROSITE" id="PS50002">
    <property type="entry name" value="SH3"/>
    <property type="match status" value="1"/>
</dbReference>
<keyword evidence="3" id="KW-0175">Coiled coil</keyword>
<gene>
    <name evidence="7" type="ORF">M404DRAFT_157948</name>
</gene>
<dbReference type="Pfam" id="PF00018">
    <property type="entry name" value="SH3_1"/>
    <property type="match status" value="1"/>
</dbReference>
<evidence type="ECO:0000313" key="7">
    <source>
        <dbReference type="EMBL" id="KIN98251.1"/>
    </source>
</evidence>
<dbReference type="SUPFAM" id="SSF103657">
    <property type="entry name" value="BAR/IMD domain-like"/>
    <property type="match status" value="1"/>
</dbReference>
<dbReference type="InterPro" id="IPR001452">
    <property type="entry name" value="SH3_domain"/>
</dbReference>
<name>A0A0C3JL09_PISTI</name>
<feature type="compositionally biased region" description="Pro residues" evidence="4">
    <location>
        <begin position="589"/>
        <end position="608"/>
    </location>
</feature>
<sequence length="672" mass="74785">QLGKLRQWAGEKISSRDKPVVADEFKELEHDIELRKQGISRLQAAAQMYRHVLSKKKALPVSGESDKLMPVDALGIVMVSHGEEFGEDSTFGSSLVKLGRAQCKMAMLQEAFALTLNDTFLSSCERFLQDIKDYEHQRKKLESRRSSYDAAISKLEKIKNSKKEKERERREAEDELQRCRLQFEETSEDVRSRMHGIQENETQQLHELTTFLDVQFNFAKQCVEVLQDVKANWSDNTSTHSKFEYMRAGFRLSHPFEDKFSTTRSTPSSHAFSSIHSDDSDRESLNDSPIRRKPTPDGKPMSRPASRSSRKRSDSGVTAASPSEITTPKSNKRMSVTGWASNAVNSFAGRGKKDRDNFAALTNEDESDDADKDSHGGLSRQPSSKSLSRKSPKAKGVDLNKESSPRVASRILKPPSQQDRRLVRALHDFTGSSDELTFRAGDEIVVINEVLEDWWFGLLKDGRKGLFPMNYTTPITISSRDTNRAGNGFHSGSGSSLAHSDDIEDDESINHLAPDNSMVTPNSATSFGFDVHSMTSATEDDEAQRLVPPRPSKEDMSFDILPRLPESSAPFVRRQTSPVVLFSSTAKKIPPPPPPRRSTTSLPPPLIPDRPFLSKGRHLASSEASSASPPLPPLHGPVHLTPTSSMTKGRTDPTVSPFDSMTDLSVECTTVR</sequence>
<dbReference type="Pfam" id="PF03114">
    <property type="entry name" value="BAR"/>
    <property type="match status" value="1"/>
</dbReference>
<feature type="compositionally biased region" description="Basic and acidic residues" evidence="4">
    <location>
        <begin position="276"/>
        <end position="285"/>
    </location>
</feature>
<dbReference type="Gene3D" id="2.30.30.40">
    <property type="entry name" value="SH3 Domains"/>
    <property type="match status" value="1"/>
</dbReference>
<feature type="region of interest" description="Disordered" evidence="4">
    <location>
        <begin position="363"/>
        <end position="419"/>
    </location>
</feature>
<evidence type="ECO:0000256" key="4">
    <source>
        <dbReference type="SAM" id="MobiDB-lite"/>
    </source>
</evidence>
<feature type="compositionally biased region" description="Basic and acidic residues" evidence="4">
    <location>
        <begin position="395"/>
        <end position="404"/>
    </location>
</feature>
<keyword evidence="8" id="KW-1185">Reference proteome</keyword>
<feature type="compositionally biased region" description="Polar residues" evidence="4">
    <location>
        <begin position="641"/>
        <end position="660"/>
    </location>
</feature>
<dbReference type="PRINTS" id="PR00452">
    <property type="entry name" value="SH3DOMAIN"/>
</dbReference>
<accession>A0A0C3JL09</accession>
<feature type="coiled-coil region" evidence="3">
    <location>
        <begin position="124"/>
        <end position="189"/>
    </location>
</feature>
<dbReference type="InterPro" id="IPR036028">
    <property type="entry name" value="SH3-like_dom_sf"/>
</dbReference>
<dbReference type="AlphaFoldDB" id="A0A0C3JL09"/>
<protein>
    <recommendedName>
        <fullName evidence="9">SH3 domain-containing protein</fullName>
    </recommendedName>
</protein>
<dbReference type="STRING" id="870435.A0A0C3JL09"/>
<feature type="region of interest" description="Disordered" evidence="4">
    <location>
        <begin position="535"/>
        <end position="557"/>
    </location>
</feature>
<proteinExistence type="predicted"/>
<evidence type="ECO:0000256" key="2">
    <source>
        <dbReference type="PROSITE-ProRule" id="PRU00192"/>
    </source>
</evidence>
<dbReference type="InterPro" id="IPR027267">
    <property type="entry name" value="AH/BAR_dom_sf"/>
</dbReference>
<dbReference type="Gene3D" id="1.20.1270.60">
    <property type="entry name" value="Arfaptin homology (AH) domain/BAR domain"/>
    <property type="match status" value="1"/>
</dbReference>
<evidence type="ECO:0000259" key="5">
    <source>
        <dbReference type="PROSITE" id="PS50002"/>
    </source>
</evidence>
<dbReference type="Proteomes" id="UP000054217">
    <property type="component" value="Unassembled WGS sequence"/>
</dbReference>
<reference evidence="7 8" key="1">
    <citation type="submission" date="2014-04" db="EMBL/GenBank/DDBJ databases">
        <authorList>
            <consortium name="DOE Joint Genome Institute"/>
            <person name="Kuo A."/>
            <person name="Kohler A."/>
            <person name="Costa M.D."/>
            <person name="Nagy L.G."/>
            <person name="Floudas D."/>
            <person name="Copeland A."/>
            <person name="Barry K.W."/>
            <person name="Cichocki N."/>
            <person name="Veneault-Fourrey C."/>
            <person name="LaButti K."/>
            <person name="Lindquist E.A."/>
            <person name="Lipzen A."/>
            <person name="Lundell T."/>
            <person name="Morin E."/>
            <person name="Murat C."/>
            <person name="Sun H."/>
            <person name="Tunlid A."/>
            <person name="Henrissat B."/>
            <person name="Grigoriev I.V."/>
            <person name="Hibbett D.S."/>
            <person name="Martin F."/>
            <person name="Nordberg H.P."/>
            <person name="Cantor M.N."/>
            <person name="Hua S.X."/>
        </authorList>
    </citation>
    <scope>NUCLEOTIDE SEQUENCE [LARGE SCALE GENOMIC DNA]</scope>
    <source>
        <strain evidence="7 8">Marx 270</strain>
    </source>
</reference>